<dbReference type="InterPro" id="IPR012675">
    <property type="entry name" value="Beta-grasp_dom_sf"/>
</dbReference>
<dbReference type="InterPro" id="IPR039261">
    <property type="entry name" value="FNR_nucleotide-bd"/>
</dbReference>
<protein>
    <submittedName>
        <fullName evidence="9">PDR/VanB family oxidoreductase</fullName>
    </submittedName>
</protein>
<dbReference type="PANTHER" id="PTHR47354">
    <property type="entry name" value="NADH OXIDOREDUCTASE HCR"/>
    <property type="match status" value="1"/>
</dbReference>
<dbReference type="InterPro" id="IPR001041">
    <property type="entry name" value="2Fe-2S_ferredoxin-type"/>
</dbReference>
<dbReference type="RefSeq" id="WP_231043761.1">
    <property type="nucleotide sequence ID" value="NZ_CP106882.1"/>
</dbReference>
<organism evidence="9 10">
    <name type="scientific">Comamonas endophytica</name>
    <dbReference type="NCBI Taxonomy" id="2949090"/>
    <lineage>
        <taxon>Bacteria</taxon>
        <taxon>Pseudomonadati</taxon>
        <taxon>Pseudomonadota</taxon>
        <taxon>Betaproteobacteria</taxon>
        <taxon>Burkholderiales</taxon>
        <taxon>Comamonadaceae</taxon>
        <taxon>Comamonas</taxon>
    </lineage>
</organism>
<dbReference type="PRINTS" id="PR00409">
    <property type="entry name" value="PHDIOXRDTASE"/>
</dbReference>
<evidence type="ECO:0000256" key="3">
    <source>
        <dbReference type="ARBA" id="ARBA00022723"/>
    </source>
</evidence>
<dbReference type="SUPFAM" id="SSF63380">
    <property type="entry name" value="Riboflavin synthase domain-like"/>
    <property type="match status" value="1"/>
</dbReference>
<dbReference type="PROSITE" id="PS51085">
    <property type="entry name" value="2FE2S_FER_2"/>
    <property type="match status" value="1"/>
</dbReference>
<gene>
    <name evidence="9" type="ORF">M9799_18545</name>
</gene>
<dbReference type="SUPFAM" id="SSF54292">
    <property type="entry name" value="2Fe-2S ferredoxin-like"/>
    <property type="match status" value="1"/>
</dbReference>
<dbReference type="PROSITE" id="PS00197">
    <property type="entry name" value="2FE2S_FER_1"/>
    <property type="match status" value="1"/>
</dbReference>
<reference evidence="9" key="1">
    <citation type="submission" date="2022-09" db="EMBL/GenBank/DDBJ databases">
        <title>The complete genome of Acidovorax sp. 5MLIR.</title>
        <authorList>
            <person name="Liu L."/>
            <person name="Yue J."/>
            <person name="Yang F."/>
            <person name="Yuan J."/>
            <person name="Li L."/>
        </authorList>
    </citation>
    <scope>NUCLEOTIDE SEQUENCE</scope>
    <source>
        <strain evidence="9">5MLIR</strain>
        <plasmid evidence="9">unnamed1</plasmid>
    </source>
</reference>
<keyword evidence="5" id="KW-0408">Iron</keyword>
<dbReference type="InterPro" id="IPR006058">
    <property type="entry name" value="2Fe2S_fd_BS"/>
</dbReference>
<dbReference type="CDD" id="cd00207">
    <property type="entry name" value="fer2"/>
    <property type="match status" value="1"/>
</dbReference>
<sequence>MSSNTLQALVHQLRHEAVGIVSIELRPLAPATGFAQAVEAGAHIDLHLAEGLVRSYSLVNPGESHRYVVAVTLDRASRGGSRHVHERLRVGQTIAIGAPRNHFALQEAAPRSVLLAGGIGITPIYAMAQRLVALGRPAHLIYCAASREGAAFVSEIGALAAASQGLLTVDWHFRSERGVRPALDQLLAAQPADAHFYCCGPQSMLDDYERACAARDPAQVHLERFGAGPRSPDQTPGEGYCVELRRSGKAVHVAPGVALLDALIDAGLNPDYSCREGVCGACEVKVISGDVEHRDLILTKQEQAANRSMMICVSGCRSGTLVLDC</sequence>
<dbReference type="InterPro" id="IPR017927">
    <property type="entry name" value="FAD-bd_FR_type"/>
</dbReference>
<dbReference type="Proteomes" id="UP001162800">
    <property type="component" value="Plasmid unnamed1"/>
</dbReference>
<dbReference type="Gene3D" id="3.10.20.30">
    <property type="match status" value="1"/>
</dbReference>
<proteinExistence type="predicted"/>
<dbReference type="CDD" id="cd06185">
    <property type="entry name" value="PDR_like"/>
    <property type="match status" value="1"/>
</dbReference>
<dbReference type="InterPro" id="IPR036010">
    <property type="entry name" value="2Fe-2S_ferredoxin-like_sf"/>
</dbReference>
<evidence type="ECO:0000313" key="9">
    <source>
        <dbReference type="EMBL" id="UYG53374.1"/>
    </source>
</evidence>
<dbReference type="Pfam" id="PF00111">
    <property type="entry name" value="Fer2"/>
    <property type="match status" value="1"/>
</dbReference>
<keyword evidence="3" id="KW-0479">Metal-binding</keyword>
<accession>A0ABY6GFX1</accession>
<dbReference type="InterPro" id="IPR017938">
    <property type="entry name" value="Riboflavin_synthase-like_b-brl"/>
</dbReference>
<geneLocation type="plasmid" evidence="9 10">
    <name>unnamed1</name>
</geneLocation>
<name>A0ABY6GFX1_9BURK</name>
<keyword evidence="1" id="KW-0285">Flavoprotein</keyword>
<evidence type="ECO:0000256" key="2">
    <source>
        <dbReference type="ARBA" id="ARBA00022714"/>
    </source>
</evidence>
<evidence type="ECO:0000259" key="7">
    <source>
        <dbReference type="PROSITE" id="PS51085"/>
    </source>
</evidence>
<keyword evidence="2" id="KW-0001">2Fe-2S</keyword>
<dbReference type="Gene3D" id="3.40.50.80">
    <property type="entry name" value="Nucleotide-binding domain of ferredoxin-NADP reductase (FNR) module"/>
    <property type="match status" value="1"/>
</dbReference>
<dbReference type="PROSITE" id="PS51384">
    <property type="entry name" value="FAD_FR"/>
    <property type="match status" value="1"/>
</dbReference>
<keyword evidence="4" id="KW-0560">Oxidoreductase</keyword>
<keyword evidence="6" id="KW-0411">Iron-sulfur</keyword>
<dbReference type="PANTHER" id="PTHR47354:SF1">
    <property type="entry name" value="CARNITINE MONOOXYGENASE REDUCTASE SUBUNIT"/>
    <property type="match status" value="1"/>
</dbReference>
<evidence type="ECO:0000256" key="5">
    <source>
        <dbReference type="ARBA" id="ARBA00023004"/>
    </source>
</evidence>
<evidence type="ECO:0000256" key="1">
    <source>
        <dbReference type="ARBA" id="ARBA00022630"/>
    </source>
</evidence>
<evidence type="ECO:0000313" key="10">
    <source>
        <dbReference type="Proteomes" id="UP001162800"/>
    </source>
</evidence>
<evidence type="ECO:0000256" key="4">
    <source>
        <dbReference type="ARBA" id="ARBA00023002"/>
    </source>
</evidence>
<dbReference type="Pfam" id="PF00175">
    <property type="entry name" value="NAD_binding_1"/>
    <property type="match status" value="1"/>
</dbReference>
<dbReference type="Gene3D" id="2.40.30.10">
    <property type="entry name" value="Translation factors"/>
    <property type="match status" value="1"/>
</dbReference>
<keyword evidence="10" id="KW-1185">Reference proteome</keyword>
<dbReference type="EMBL" id="CP106882">
    <property type="protein sequence ID" value="UYG53374.1"/>
    <property type="molecule type" value="Genomic_DNA"/>
</dbReference>
<dbReference type="InterPro" id="IPR050415">
    <property type="entry name" value="MRET"/>
</dbReference>
<dbReference type="SUPFAM" id="SSF52343">
    <property type="entry name" value="Ferredoxin reductase-like, C-terminal NADP-linked domain"/>
    <property type="match status" value="1"/>
</dbReference>
<feature type="domain" description="2Fe-2S ferredoxin-type" evidence="7">
    <location>
        <begin position="240"/>
        <end position="325"/>
    </location>
</feature>
<keyword evidence="9" id="KW-0614">Plasmid</keyword>
<evidence type="ECO:0000259" key="8">
    <source>
        <dbReference type="PROSITE" id="PS51384"/>
    </source>
</evidence>
<evidence type="ECO:0000256" key="6">
    <source>
        <dbReference type="ARBA" id="ARBA00023014"/>
    </source>
</evidence>
<dbReference type="InterPro" id="IPR001433">
    <property type="entry name" value="OxRdtase_FAD/NAD-bd"/>
</dbReference>
<feature type="domain" description="FAD-binding FR-type" evidence="8">
    <location>
        <begin position="3"/>
        <end position="106"/>
    </location>
</feature>